<evidence type="ECO:0000256" key="1">
    <source>
        <dbReference type="SAM" id="MobiDB-lite"/>
    </source>
</evidence>
<accession>A0A2R5GFU2</accession>
<feature type="region of interest" description="Disordered" evidence="1">
    <location>
        <begin position="233"/>
        <end position="256"/>
    </location>
</feature>
<keyword evidence="2" id="KW-0812">Transmembrane</keyword>
<organism evidence="3 4">
    <name type="scientific">Hondaea fermentalgiana</name>
    <dbReference type="NCBI Taxonomy" id="2315210"/>
    <lineage>
        <taxon>Eukaryota</taxon>
        <taxon>Sar</taxon>
        <taxon>Stramenopiles</taxon>
        <taxon>Bigyra</taxon>
        <taxon>Labyrinthulomycetes</taxon>
        <taxon>Thraustochytrida</taxon>
        <taxon>Thraustochytriidae</taxon>
        <taxon>Hondaea</taxon>
    </lineage>
</organism>
<evidence type="ECO:0000256" key="2">
    <source>
        <dbReference type="SAM" id="Phobius"/>
    </source>
</evidence>
<evidence type="ECO:0000313" key="3">
    <source>
        <dbReference type="EMBL" id="GBG28628.1"/>
    </source>
</evidence>
<feature type="compositionally biased region" description="Acidic residues" evidence="1">
    <location>
        <begin position="244"/>
        <end position="256"/>
    </location>
</feature>
<comment type="caution">
    <text evidence="3">The sequence shown here is derived from an EMBL/GenBank/DDBJ whole genome shotgun (WGS) entry which is preliminary data.</text>
</comment>
<feature type="transmembrane region" description="Helical" evidence="2">
    <location>
        <begin position="120"/>
        <end position="139"/>
    </location>
</feature>
<reference evidence="3 4" key="1">
    <citation type="submission" date="2017-12" db="EMBL/GenBank/DDBJ databases">
        <title>Sequencing, de novo assembly and annotation of complete genome of a new Thraustochytrid species, strain FCC1311.</title>
        <authorList>
            <person name="Sedici K."/>
            <person name="Godart F."/>
            <person name="Aiese Cigliano R."/>
            <person name="Sanseverino W."/>
            <person name="Barakat M."/>
            <person name="Ortet P."/>
            <person name="Marechal E."/>
            <person name="Cagnac O."/>
            <person name="Amato A."/>
        </authorList>
    </citation>
    <scope>NUCLEOTIDE SEQUENCE [LARGE SCALE GENOMIC DNA]</scope>
</reference>
<evidence type="ECO:0000313" key="4">
    <source>
        <dbReference type="Proteomes" id="UP000241890"/>
    </source>
</evidence>
<sequence>MVCCGDNVTVFRRGNYALALAHLGGTAAAITCLAIKFPPPVYYSIFVTDSMALDVRLVFGPLLMHLLSLLYHLNFACRAISIVDVSLSENNLHAGRWLLNATSDAVGVGTVLLIHGAEYVGHLLGALGLFWSVLGFMMFQEEFVNPTHSFRPASIEPHTLALPIYAIFLTFVARNMIENMDNPLGKRVALLSFATLSHVIISLLLQRVHRRFAVRGAFDDTLDPLRETVVEDKKPPSFRLGGGEDSDDDDEEEEEEEAIESFAIKAERLERRVTEIARTILFELAHFTVSMAFQTSVTALVIFITLNDRTIDTL</sequence>
<keyword evidence="4" id="KW-1185">Reference proteome</keyword>
<keyword evidence="2" id="KW-0472">Membrane</keyword>
<dbReference type="Proteomes" id="UP000241890">
    <property type="component" value="Unassembled WGS sequence"/>
</dbReference>
<keyword evidence="2" id="KW-1133">Transmembrane helix</keyword>
<dbReference type="AlphaFoldDB" id="A0A2R5GFU2"/>
<feature type="transmembrane region" description="Helical" evidence="2">
    <location>
        <begin position="280"/>
        <end position="306"/>
    </location>
</feature>
<gene>
    <name evidence="3" type="ORF">FCC1311_048492</name>
</gene>
<feature type="transmembrane region" description="Helical" evidence="2">
    <location>
        <begin position="189"/>
        <end position="205"/>
    </location>
</feature>
<dbReference type="InParanoid" id="A0A2R5GFU2"/>
<name>A0A2R5GFU2_9STRA</name>
<feature type="transmembrane region" description="Helical" evidence="2">
    <location>
        <begin position="57"/>
        <end position="76"/>
    </location>
</feature>
<proteinExistence type="predicted"/>
<protein>
    <submittedName>
        <fullName evidence="3">Uncharacterized protein</fullName>
    </submittedName>
</protein>
<dbReference type="EMBL" id="BEYU01000045">
    <property type="protein sequence ID" value="GBG28628.1"/>
    <property type="molecule type" value="Genomic_DNA"/>
</dbReference>
<feature type="transmembrane region" description="Helical" evidence="2">
    <location>
        <begin position="16"/>
        <end position="37"/>
    </location>
</feature>